<protein>
    <submittedName>
        <fullName evidence="6">DNA-binding IclR family transcriptional regulator</fullName>
    </submittedName>
</protein>
<evidence type="ECO:0000259" key="4">
    <source>
        <dbReference type="PROSITE" id="PS51077"/>
    </source>
</evidence>
<keyword evidence="7" id="KW-1185">Reference proteome</keyword>
<dbReference type="Gene3D" id="1.10.10.10">
    <property type="entry name" value="Winged helix-like DNA-binding domain superfamily/Winged helix DNA-binding domain"/>
    <property type="match status" value="1"/>
</dbReference>
<dbReference type="InterPro" id="IPR036388">
    <property type="entry name" value="WH-like_DNA-bd_sf"/>
</dbReference>
<comment type="caution">
    <text evidence="6">The sequence shown here is derived from an EMBL/GenBank/DDBJ whole genome shotgun (WGS) entry which is preliminary data.</text>
</comment>
<evidence type="ECO:0000313" key="6">
    <source>
        <dbReference type="EMBL" id="NYI80385.1"/>
    </source>
</evidence>
<organism evidence="6 7">
    <name type="scientific">Nocardioides panzhihuensis</name>
    <dbReference type="NCBI Taxonomy" id="860243"/>
    <lineage>
        <taxon>Bacteria</taxon>
        <taxon>Bacillati</taxon>
        <taxon>Actinomycetota</taxon>
        <taxon>Actinomycetes</taxon>
        <taxon>Propionibacteriales</taxon>
        <taxon>Nocardioidaceae</taxon>
        <taxon>Nocardioides</taxon>
    </lineage>
</organism>
<name>A0A7Z0DRL7_9ACTN</name>
<feature type="domain" description="HTH iclR-type" evidence="4">
    <location>
        <begin position="15"/>
        <end position="77"/>
    </location>
</feature>
<dbReference type="Pfam" id="PF01614">
    <property type="entry name" value="IclR_C"/>
    <property type="match status" value="1"/>
</dbReference>
<dbReference type="PROSITE" id="PS51078">
    <property type="entry name" value="ICLR_ED"/>
    <property type="match status" value="1"/>
</dbReference>
<dbReference type="InterPro" id="IPR005471">
    <property type="entry name" value="Tscrpt_reg_IclR_N"/>
</dbReference>
<reference evidence="6 7" key="1">
    <citation type="submission" date="2020-07" db="EMBL/GenBank/DDBJ databases">
        <title>Sequencing the genomes of 1000 actinobacteria strains.</title>
        <authorList>
            <person name="Klenk H.-P."/>
        </authorList>
    </citation>
    <scope>NUCLEOTIDE SEQUENCE [LARGE SCALE GENOMIC DNA]</scope>
    <source>
        <strain evidence="6 7">DSM 26487</strain>
    </source>
</reference>
<dbReference type="GO" id="GO:0003700">
    <property type="term" value="F:DNA-binding transcription factor activity"/>
    <property type="evidence" value="ECO:0007669"/>
    <property type="project" value="TreeGrafter"/>
</dbReference>
<dbReference type="InterPro" id="IPR036390">
    <property type="entry name" value="WH_DNA-bd_sf"/>
</dbReference>
<evidence type="ECO:0000256" key="3">
    <source>
        <dbReference type="ARBA" id="ARBA00023163"/>
    </source>
</evidence>
<evidence type="ECO:0000256" key="2">
    <source>
        <dbReference type="ARBA" id="ARBA00023125"/>
    </source>
</evidence>
<dbReference type="InterPro" id="IPR029016">
    <property type="entry name" value="GAF-like_dom_sf"/>
</dbReference>
<sequence>MEGEDYSTRIDKSGVQAVERAIRLLEVLAAADTPQTMQSLADALHCSPSTAHRIVVTLARSDLLEFNPVTKRYSLGVGIARLAQSRATQLDLPSIVQPHLDELKAETGETVTVWTRSEEAMVCVAVREGSHEIRQSVRVGSLATLELTAGGRVLMADEDPHALLMWARRVLGGPEPELEADILKDVAEVRRSGIVMLDGRHGGMRQSDVATISAPIFGEDGRVAAALVVAGPSARFTRESMESSCESMRRHAREITTALGGNSAPVLT</sequence>
<dbReference type="Pfam" id="PF09339">
    <property type="entry name" value="HTH_IclR"/>
    <property type="match status" value="1"/>
</dbReference>
<dbReference type="Proteomes" id="UP000564496">
    <property type="component" value="Unassembled WGS sequence"/>
</dbReference>
<dbReference type="PANTHER" id="PTHR30136:SF39">
    <property type="entry name" value="TRANSCRIPTIONAL REGULATORY PROTEIN"/>
    <property type="match status" value="1"/>
</dbReference>
<keyword evidence="2 6" id="KW-0238">DNA-binding</keyword>
<feature type="domain" description="IclR-ED" evidence="5">
    <location>
        <begin position="78"/>
        <end position="261"/>
    </location>
</feature>
<dbReference type="InterPro" id="IPR014757">
    <property type="entry name" value="Tscrpt_reg_IclR_C"/>
</dbReference>
<keyword evidence="3" id="KW-0804">Transcription</keyword>
<proteinExistence type="predicted"/>
<evidence type="ECO:0000259" key="5">
    <source>
        <dbReference type="PROSITE" id="PS51078"/>
    </source>
</evidence>
<dbReference type="GO" id="GO:0045892">
    <property type="term" value="P:negative regulation of DNA-templated transcription"/>
    <property type="evidence" value="ECO:0007669"/>
    <property type="project" value="TreeGrafter"/>
</dbReference>
<dbReference type="InterPro" id="IPR050707">
    <property type="entry name" value="HTH_MetabolicPath_Reg"/>
</dbReference>
<dbReference type="PROSITE" id="PS51077">
    <property type="entry name" value="HTH_ICLR"/>
    <property type="match status" value="1"/>
</dbReference>
<accession>A0A7Z0DRL7</accession>
<dbReference type="GO" id="GO:0003677">
    <property type="term" value="F:DNA binding"/>
    <property type="evidence" value="ECO:0007669"/>
    <property type="project" value="UniProtKB-KW"/>
</dbReference>
<dbReference type="SUPFAM" id="SSF55781">
    <property type="entry name" value="GAF domain-like"/>
    <property type="match status" value="1"/>
</dbReference>
<dbReference type="RefSeq" id="WP_179660582.1">
    <property type="nucleotide sequence ID" value="NZ_JACBZR010000001.1"/>
</dbReference>
<gene>
    <name evidence="6" type="ORF">BJ988_005033</name>
</gene>
<keyword evidence="1" id="KW-0805">Transcription regulation</keyword>
<dbReference type="Gene3D" id="3.30.450.40">
    <property type="match status" value="1"/>
</dbReference>
<dbReference type="AlphaFoldDB" id="A0A7Z0DRL7"/>
<dbReference type="EMBL" id="JACBZR010000001">
    <property type="protein sequence ID" value="NYI80385.1"/>
    <property type="molecule type" value="Genomic_DNA"/>
</dbReference>
<evidence type="ECO:0000313" key="7">
    <source>
        <dbReference type="Proteomes" id="UP000564496"/>
    </source>
</evidence>
<dbReference type="SMART" id="SM00346">
    <property type="entry name" value="HTH_ICLR"/>
    <property type="match status" value="1"/>
</dbReference>
<dbReference type="SUPFAM" id="SSF46785">
    <property type="entry name" value="Winged helix' DNA-binding domain"/>
    <property type="match status" value="1"/>
</dbReference>
<dbReference type="PANTHER" id="PTHR30136">
    <property type="entry name" value="HELIX-TURN-HELIX TRANSCRIPTIONAL REGULATOR, ICLR FAMILY"/>
    <property type="match status" value="1"/>
</dbReference>
<evidence type="ECO:0000256" key="1">
    <source>
        <dbReference type="ARBA" id="ARBA00023015"/>
    </source>
</evidence>